<dbReference type="CDD" id="cd02674">
    <property type="entry name" value="Peptidase_C19R"/>
    <property type="match status" value="1"/>
</dbReference>
<comment type="caution">
    <text evidence="5">The sequence shown here is derived from an EMBL/GenBank/DDBJ whole genome shotgun (WGS) entry which is preliminary data.</text>
</comment>
<keyword evidence="6" id="KW-1185">Reference proteome</keyword>
<dbReference type="FunFam" id="3.90.70.10:FF:000083">
    <property type="entry name" value="Uncharacterized protein, isoform B"/>
    <property type="match status" value="1"/>
</dbReference>
<comment type="catalytic activity">
    <reaction evidence="1">
        <text>Thiol-dependent hydrolysis of ester, thioester, amide, peptide and isopeptide bonds formed by the C-terminal Gly of ubiquitin (a 76-residue protein attached to proteins as an intracellular targeting signal).</text>
        <dbReference type="EC" id="3.4.19.12"/>
    </reaction>
</comment>
<dbReference type="InterPro" id="IPR028889">
    <property type="entry name" value="USP"/>
</dbReference>
<dbReference type="Proteomes" id="UP000440578">
    <property type="component" value="Unassembled WGS sequence"/>
</dbReference>
<evidence type="ECO:0000313" key="6">
    <source>
        <dbReference type="Proteomes" id="UP000440578"/>
    </source>
</evidence>
<dbReference type="OrthoDB" id="10009867at2759"/>
<dbReference type="SUPFAM" id="SSF54001">
    <property type="entry name" value="Cysteine proteinases"/>
    <property type="match status" value="1"/>
</dbReference>
<dbReference type="EC" id="3.4.19.12" evidence="2"/>
<proteinExistence type="predicted"/>
<gene>
    <name evidence="5" type="primary">USP2_3</name>
    <name evidence="5" type="ORF">FJT64_011317</name>
</gene>
<dbReference type="InterPro" id="IPR050185">
    <property type="entry name" value="Ub_carboxyl-term_hydrolase"/>
</dbReference>
<dbReference type="PANTHER" id="PTHR21646:SF23">
    <property type="entry name" value="UBIQUITIN CARBOXYL-TERMINAL HYDROLASE USP2"/>
    <property type="match status" value="1"/>
</dbReference>
<feature type="domain" description="USP" evidence="4">
    <location>
        <begin position="483"/>
        <end position="817"/>
    </location>
</feature>
<accession>A0A6A4VMJ1</accession>
<dbReference type="PANTHER" id="PTHR21646">
    <property type="entry name" value="UBIQUITIN CARBOXYL-TERMINAL HYDROLASE"/>
    <property type="match status" value="1"/>
</dbReference>
<dbReference type="Gene3D" id="3.90.70.10">
    <property type="entry name" value="Cysteine proteinases"/>
    <property type="match status" value="1"/>
</dbReference>
<protein>
    <recommendedName>
        <fullName evidence="2">ubiquitinyl hydrolase 1</fullName>
        <ecNumber evidence="2">3.4.19.12</ecNumber>
    </recommendedName>
</protein>
<dbReference type="InterPro" id="IPR001394">
    <property type="entry name" value="Peptidase_C19_UCH"/>
</dbReference>
<evidence type="ECO:0000256" key="2">
    <source>
        <dbReference type="ARBA" id="ARBA00012759"/>
    </source>
</evidence>
<evidence type="ECO:0000256" key="3">
    <source>
        <dbReference type="SAM" id="MobiDB-lite"/>
    </source>
</evidence>
<evidence type="ECO:0000259" key="4">
    <source>
        <dbReference type="PROSITE" id="PS50235"/>
    </source>
</evidence>
<dbReference type="EMBL" id="VIIS01001949">
    <property type="protein sequence ID" value="KAF0290491.1"/>
    <property type="molecule type" value="Genomic_DNA"/>
</dbReference>
<dbReference type="InterPro" id="IPR038765">
    <property type="entry name" value="Papain-like_cys_pep_sf"/>
</dbReference>
<dbReference type="AlphaFoldDB" id="A0A6A4VMJ1"/>
<feature type="region of interest" description="Disordered" evidence="3">
    <location>
        <begin position="457"/>
        <end position="482"/>
    </location>
</feature>
<sequence length="828" mass="91250">MEELVNVRFSDMNWEQAVLPTGLGGLGLRRTEEVALPSFIASLHRCQQLLHTILPASFADKILNELKQAEEEWLVKAGGKMAPADDTRDRQKSWDAPIAEHQRDRLLLEANQFDRARILGAATPESGAWLRALPSSSLGTHLDNETVRIAVALRVGADVCSGVHACRCGSPADVKGHHALTCQFSAGRLPRHTALNDIVRRALSTAGIPAQLEPYGVDRGDGKRPDGMTIYPFSHGRCLVWDATCVNTFADSRLGGAALKSGAAAKKAEDEKRRKYAQLTQRFRFEPVAFETDGACGPTTKAFLQELGAKMAAVSGDQREMEWLWQRLSIAIVRGNAASVLLECATDPSQQHLSAERPNRVSAEQQLATAAGSRRSGCSGGSRLVASQQRWSPPSPKKLEEESRALQLHGGKAHTARELQLTPAADPDKHGNDPLYTGLPNYGNSCYQNATMYVVSHRSLPGNPSEDGGGTGSQSDGRPLGLTGLRNTGNTCFLNTVVQCLSNTRALHDYILRDGRSSDASMPAAATKGSLMNTFCALIRDMWTSSDETERVLTTAPLKSMIQRLAPRFMGSQQQDAQEFLRYLLEGLHEDVNRVTSRPKPITTDIDDSMSASQKSMEAWKRFLRLENSKFVDLFVGQLKATLRCTVCGHESVTFDPFWDLSLPIPSRSGQVRLQACFDLFTKEEVLDGDEKPTCSKCQKRQKCTRSLSIQKFPRILVVHLKRFSPQERFGGKLNTTVDFSMNGLDLSPYSAGQTPCRYSLYGVANHSGTLLSGHYTAYCRHPYTAEWYEYNDSRVHVMDQRNVNSGKAYVLFFELAGSKHRSGSTHV</sequence>
<dbReference type="GO" id="GO:0004843">
    <property type="term" value="F:cysteine-type deubiquitinase activity"/>
    <property type="evidence" value="ECO:0007669"/>
    <property type="project" value="UniProtKB-EC"/>
</dbReference>
<dbReference type="PROSITE" id="PS50235">
    <property type="entry name" value="USP_3"/>
    <property type="match status" value="1"/>
</dbReference>
<reference evidence="5 6" key="1">
    <citation type="submission" date="2019-07" db="EMBL/GenBank/DDBJ databases">
        <title>Draft genome assembly of a fouling barnacle, Amphibalanus amphitrite (Darwin, 1854): The first reference genome for Thecostraca.</title>
        <authorList>
            <person name="Kim W."/>
        </authorList>
    </citation>
    <scope>NUCLEOTIDE SEQUENCE [LARGE SCALE GENOMIC DNA]</scope>
    <source>
        <strain evidence="5">SNU_AA5</strain>
        <tissue evidence="5">Soma without cirri and trophi</tissue>
    </source>
</reference>
<organism evidence="5 6">
    <name type="scientific">Amphibalanus amphitrite</name>
    <name type="common">Striped barnacle</name>
    <name type="synonym">Balanus amphitrite</name>
    <dbReference type="NCBI Taxonomy" id="1232801"/>
    <lineage>
        <taxon>Eukaryota</taxon>
        <taxon>Metazoa</taxon>
        <taxon>Ecdysozoa</taxon>
        <taxon>Arthropoda</taxon>
        <taxon>Crustacea</taxon>
        <taxon>Multicrustacea</taxon>
        <taxon>Cirripedia</taxon>
        <taxon>Thoracica</taxon>
        <taxon>Thoracicalcarea</taxon>
        <taxon>Balanomorpha</taxon>
        <taxon>Balanoidea</taxon>
        <taxon>Balanidae</taxon>
        <taxon>Amphibalaninae</taxon>
        <taxon>Amphibalanus</taxon>
    </lineage>
</organism>
<keyword evidence="5" id="KW-0378">Hydrolase</keyword>
<dbReference type="Pfam" id="PF00443">
    <property type="entry name" value="UCH"/>
    <property type="match status" value="1"/>
</dbReference>
<feature type="region of interest" description="Disordered" evidence="3">
    <location>
        <begin position="351"/>
        <end position="414"/>
    </location>
</feature>
<feature type="compositionally biased region" description="Low complexity" evidence="3">
    <location>
        <begin position="372"/>
        <end position="383"/>
    </location>
</feature>
<dbReference type="PROSITE" id="PS00973">
    <property type="entry name" value="USP_2"/>
    <property type="match status" value="1"/>
</dbReference>
<dbReference type="GO" id="GO:0016579">
    <property type="term" value="P:protein deubiquitination"/>
    <property type="evidence" value="ECO:0007669"/>
    <property type="project" value="InterPro"/>
</dbReference>
<dbReference type="InterPro" id="IPR018200">
    <property type="entry name" value="USP_CS"/>
</dbReference>
<evidence type="ECO:0000313" key="5">
    <source>
        <dbReference type="EMBL" id="KAF0290491.1"/>
    </source>
</evidence>
<name>A0A6A4VMJ1_AMPAM</name>
<evidence type="ECO:0000256" key="1">
    <source>
        <dbReference type="ARBA" id="ARBA00000707"/>
    </source>
</evidence>